<dbReference type="Proteomes" id="UP000198362">
    <property type="component" value="Unassembled WGS sequence"/>
</dbReference>
<feature type="region of interest" description="Disordered" evidence="1">
    <location>
        <begin position="367"/>
        <end position="423"/>
    </location>
</feature>
<keyword evidence="2" id="KW-0812">Transmembrane</keyword>
<dbReference type="OrthoDB" id="5189601at2"/>
<name>A0A239NS72_9ACTN</name>
<sequence>MTSTTVDPSRKPVLAAPQWMRIRAGQVVAAQAAVALVLAAAGRGPLLVSAAGVVAAMVFVVAFARVRDRWLFQWLAAGVRYATRRHVLPAQTAPGDLIRFLVPDLATTPDGGFVDADGLVAVFELDQPVLATAPFALPDITGLVDIAGPVDQVADPPQARLDLLIAADRPRMARTAAAASYRQLTQDSVLAQCRIFVVLRVVRPPGWSNTALRPTMSSISRRVARRIGPHRRLDRDDALATVAELAHHDGRSRVGDRWPFVTIGGLWQACYRMTLPNPPGEESSAHRARVVGRLLGLPAAATTVSAAVTAAPDVVLRVRLAGESPQHLAHADQALGQLAAAAGAAVQRLDGDHRCAVAETLPFAGHSATLGLPTRGKRTLLPRSTRAVAPESPSTPGNPGRPRPSPRPRRGSSQPAGPVEVAPASEALPPAGMVLGYDRHGAPLVARLFRPTGTRIVVVGALPTAQIFALRALALGARIDVRTRRWAGWHEFAEELGAASGAMTVTPDAEPLQRWARSRGAPLTREPTASSSAAQPPTARPQTTSSLAARPATARLQTTPPPSAPRSDGHGPGAGQPRTDWPSTGWRGSAGAVGTGRPGSAQLSSSDSGASPTASEPSLTIVDVATRGTSARLESSAHPESPTHVDGVERDAGGKTAGGGKPDPRAARSARRHVLEVGNEDEADDGPAVDNQTAVADPGQRWRAVLTVRDELTETDVELLTAADLVVLGPLGPGEAAIAAGALGFGAATEWLSRIRADMVAVISGDSLRWAVLAATPIEQSVIGPATDWHDAATPNDVDALQSVTRSGNSL</sequence>
<reference evidence="3 4" key="1">
    <citation type="submission" date="2017-06" db="EMBL/GenBank/DDBJ databases">
        <authorList>
            <person name="Kim H.J."/>
            <person name="Triplett B.A."/>
        </authorList>
    </citation>
    <scope>NUCLEOTIDE SEQUENCE [LARGE SCALE GENOMIC DNA]</scope>
    <source>
        <strain evidence="3 4">CGMCC 4.5593</strain>
    </source>
</reference>
<keyword evidence="2" id="KW-0472">Membrane</keyword>
<dbReference type="EMBL" id="FZPH01000010">
    <property type="protein sequence ID" value="SNT57238.1"/>
    <property type="molecule type" value="Genomic_DNA"/>
</dbReference>
<dbReference type="AlphaFoldDB" id="A0A239NS72"/>
<feature type="region of interest" description="Disordered" evidence="1">
    <location>
        <begin position="519"/>
        <end position="671"/>
    </location>
</feature>
<proteinExistence type="predicted"/>
<feature type="compositionally biased region" description="Low complexity" evidence="1">
    <location>
        <begin position="599"/>
        <end position="615"/>
    </location>
</feature>
<feature type="compositionally biased region" description="Low complexity" evidence="1">
    <location>
        <begin position="527"/>
        <end position="546"/>
    </location>
</feature>
<evidence type="ECO:0000256" key="2">
    <source>
        <dbReference type="SAM" id="Phobius"/>
    </source>
</evidence>
<gene>
    <name evidence="3" type="ORF">SAMN05421812_110104</name>
</gene>
<feature type="compositionally biased region" description="Basic and acidic residues" evidence="1">
    <location>
        <begin position="635"/>
        <end position="653"/>
    </location>
</feature>
<evidence type="ECO:0000313" key="3">
    <source>
        <dbReference type="EMBL" id="SNT57238.1"/>
    </source>
</evidence>
<accession>A0A239NS72</accession>
<evidence type="ECO:0000256" key="1">
    <source>
        <dbReference type="SAM" id="MobiDB-lite"/>
    </source>
</evidence>
<protein>
    <submittedName>
        <fullName evidence="3">Type VII secretion protein EccE</fullName>
    </submittedName>
</protein>
<dbReference type="RefSeq" id="WP_144022734.1">
    <property type="nucleotide sequence ID" value="NZ_FZPH01000010.1"/>
</dbReference>
<organism evidence="3 4">
    <name type="scientific">Asanoa hainanensis</name>
    <dbReference type="NCBI Taxonomy" id="560556"/>
    <lineage>
        <taxon>Bacteria</taxon>
        <taxon>Bacillati</taxon>
        <taxon>Actinomycetota</taxon>
        <taxon>Actinomycetes</taxon>
        <taxon>Micromonosporales</taxon>
        <taxon>Micromonosporaceae</taxon>
        <taxon>Asanoa</taxon>
    </lineage>
</organism>
<keyword evidence="4" id="KW-1185">Reference proteome</keyword>
<feature type="transmembrane region" description="Helical" evidence="2">
    <location>
        <begin position="46"/>
        <end position="64"/>
    </location>
</feature>
<keyword evidence="2" id="KW-1133">Transmembrane helix</keyword>
<evidence type="ECO:0000313" key="4">
    <source>
        <dbReference type="Proteomes" id="UP000198362"/>
    </source>
</evidence>